<accession>A0ABV4U7Z8</accession>
<dbReference type="InterPro" id="IPR036568">
    <property type="entry name" value="GGCT-like_sf"/>
</dbReference>
<organism evidence="2 3">
    <name type="scientific">Natronomicrosphaera hydrolytica</name>
    <dbReference type="NCBI Taxonomy" id="3242702"/>
    <lineage>
        <taxon>Bacteria</taxon>
        <taxon>Pseudomonadati</taxon>
        <taxon>Planctomycetota</taxon>
        <taxon>Phycisphaerae</taxon>
        <taxon>Phycisphaerales</taxon>
        <taxon>Phycisphaeraceae</taxon>
        <taxon>Natronomicrosphaera</taxon>
    </lineage>
</organism>
<evidence type="ECO:0000313" key="3">
    <source>
        <dbReference type="Proteomes" id="UP001575105"/>
    </source>
</evidence>
<feature type="domain" description="Gamma-glutamylcyclotransferase AIG2-like" evidence="1">
    <location>
        <begin position="19"/>
        <end position="87"/>
    </location>
</feature>
<dbReference type="InterPro" id="IPR013024">
    <property type="entry name" value="GGCT-like"/>
</dbReference>
<dbReference type="EMBL" id="JBGUBD010000006">
    <property type="protein sequence ID" value="MFA9478934.1"/>
    <property type="molecule type" value="Genomic_DNA"/>
</dbReference>
<evidence type="ECO:0000259" key="1">
    <source>
        <dbReference type="Pfam" id="PF06094"/>
    </source>
</evidence>
<proteinExistence type="predicted"/>
<sequence length="100" mass="11272">MRYVGLEVHKRSVRVVFSVHDAYPAPVAATRNDVSRPGVSVEGEVYSVDEACMKERDAIEGVAVGLYERRQVELLDDMGNVDAFYWLGKIEGMTDIGHRW</sequence>
<reference evidence="2 3" key="1">
    <citation type="submission" date="2024-08" db="EMBL/GenBank/DDBJ databases">
        <title>Whole-genome sequencing of halo(alkali)philic microorganisms from hypersaline lakes.</title>
        <authorList>
            <person name="Sorokin D.Y."/>
            <person name="Merkel A.Y."/>
            <person name="Messina E."/>
            <person name="Yakimov M."/>
        </authorList>
    </citation>
    <scope>NUCLEOTIDE SEQUENCE [LARGE SCALE GENOMIC DNA]</scope>
    <source>
        <strain evidence="2 3">AB-hyl4</strain>
    </source>
</reference>
<name>A0ABV4U7Z8_9BACT</name>
<dbReference type="CDD" id="cd06661">
    <property type="entry name" value="GGCT_like"/>
    <property type="match status" value="1"/>
</dbReference>
<dbReference type="SUPFAM" id="SSF110857">
    <property type="entry name" value="Gamma-glutamyl cyclotransferase-like"/>
    <property type="match status" value="1"/>
</dbReference>
<dbReference type="Proteomes" id="UP001575105">
    <property type="component" value="Unassembled WGS sequence"/>
</dbReference>
<evidence type="ECO:0000313" key="2">
    <source>
        <dbReference type="EMBL" id="MFA9478934.1"/>
    </source>
</evidence>
<gene>
    <name evidence="2" type="ORF">ACERK3_11605</name>
</gene>
<dbReference type="RefSeq" id="WP_425345853.1">
    <property type="nucleotide sequence ID" value="NZ_JBGUBD010000006.1"/>
</dbReference>
<dbReference type="InterPro" id="IPR009288">
    <property type="entry name" value="AIG2-like_dom"/>
</dbReference>
<comment type="caution">
    <text evidence="2">The sequence shown here is derived from an EMBL/GenBank/DDBJ whole genome shotgun (WGS) entry which is preliminary data.</text>
</comment>
<dbReference type="Gene3D" id="3.10.490.10">
    <property type="entry name" value="Gamma-glutamyl cyclotransferase-like"/>
    <property type="match status" value="1"/>
</dbReference>
<keyword evidence="3" id="KW-1185">Reference proteome</keyword>
<protein>
    <submittedName>
        <fullName evidence="2">Gamma-glutamylcyclotransferase</fullName>
    </submittedName>
</protein>
<dbReference type="Pfam" id="PF06094">
    <property type="entry name" value="GGACT"/>
    <property type="match status" value="1"/>
</dbReference>